<feature type="transmembrane region" description="Helical" evidence="1">
    <location>
        <begin position="53"/>
        <end position="75"/>
    </location>
</feature>
<protein>
    <recommendedName>
        <fullName evidence="4">Bacteriocin</fullName>
    </recommendedName>
</protein>
<keyword evidence="1" id="KW-0472">Membrane</keyword>
<name>A0ABW9GW92_9GAMM</name>
<dbReference type="EMBL" id="JBGXBU010000007">
    <property type="protein sequence ID" value="MFM4894333.1"/>
    <property type="molecule type" value="Genomic_DNA"/>
</dbReference>
<dbReference type="Proteomes" id="UP001630969">
    <property type="component" value="Unassembled WGS sequence"/>
</dbReference>
<evidence type="ECO:0000313" key="2">
    <source>
        <dbReference type="EMBL" id="MFM4894333.1"/>
    </source>
</evidence>
<evidence type="ECO:0000313" key="3">
    <source>
        <dbReference type="Proteomes" id="UP001630969"/>
    </source>
</evidence>
<proteinExistence type="predicted"/>
<dbReference type="GeneID" id="97221613"/>
<keyword evidence="3" id="KW-1185">Reference proteome</keyword>
<gene>
    <name evidence="2" type="ORF">ACEUDJ_15905</name>
</gene>
<keyword evidence="1" id="KW-1133">Transmembrane helix</keyword>
<reference evidence="2 3" key="1">
    <citation type="submission" date="2024-09" db="EMBL/GenBank/DDBJ databases">
        <title>Aeromonas strains Genome sequencing and assembly.</title>
        <authorList>
            <person name="Hu X."/>
            <person name="Tang B."/>
        </authorList>
    </citation>
    <scope>NUCLEOTIDE SEQUENCE [LARGE SCALE GENOMIC DNA]</scope>
    <source>
        <strain evidence="2 3">NB23SCDHY001</strain>
    </source>
</reference>
<sequence length="98" mass="9940">MREGVDKVLDERVSRACALGIGAAGGYAGAATLAKVGAIWGCTLGSAGTPFGALLGAICGGLLGGLGAGGIGWLLGRALDRRLSDEFFCKACEHRFRR</sequence>
<evidence type="ECO:0008006" key="4">
    <source>
        <dbReference type="Google" id="ProtNLM"/>
    </source>
</evidence>
<evidence type="ECO:0000256" key="1">
    <source>
        <dbReference type="SAM" id="Phobius"/>
    </source>
</evidence>
<keyword evidence="1" id="KW-0812">Transmembrane</keyword>
<organism evidence="2 3">
    <name type="scientific">Aeromonas bivalvium</name>
    <dbReference type="NCBI Taxonomy" id="440079"/>
    <lineage>
        <taxon>Bacteria</taxon>
        <taxon>Pseudomonadati</taxon>
        <taxon>Pseudomonadota</taxon>
        <taxon>Gammaproteobacteria</taxon>
        <taxon>Aeromonadales</taxon>
        <taxon>Aeromonadaceae</taxon>
        <taxon>Aeromonas</taxon>
    </lineage>
</organism>
<accession>A0ABW9GW92</accession>
<comment type="caution">
    <text evidence="2">The sequence shown here is derived from an EMBL/GenBank/DDBJ whole genome shotgun (WGS) entry which is preliminary data.</text>
</comment>
<dbReference type="RefSeq" id="WP_408791367.1">
    <property type="nucleotide sequence ID" value="NZ_JBGXBU010000007.1"/>
</dbReference>